<protein>
    <submittedName>
        <fullName evidence="1">Uncharacterized protein</fullName>
    </submittedName>
</protein>
<accession>A0A0F9DFU2</accession>
<dbReference type="AlphaFoldDB" id="A0A0F9DFU2"/>
<name>A0A0F9DFU2_9ZZZZ</name>
<gene>
    <name evidence="1" type="ORF">LCGC14_2283460</name>
</gene>
<evidence type="ECO:0000313" key="1">
    <source>
        <dbReference type="EMBL" id="KKL52641.1"/>
    </source>
</evidence>
<sequence length="33" mass="3303">ASGVPVTDIITVVVEDADGNEATDTDPAKITTS</sequence>
<proteinExistence type="predicted"/>
<organism evidence="1">
    <name type="scientific">marine sediment metagenome</name>
    <dbReference type="NCBI Taxonomy" id="412755"/>
    <lineage>
        <taxon>unclassified sequences</taxon>
        <taxon>metagenomes</taxon>
        <taxon>ecological metagenomes</taxon>
    </lineage>
</organism>
<dbReference type="EMBL" id="LAZR01031820">
    <property type="protein sequence ID" value="KKL52641.1"/>
    <property type="molecule type" value="Genomic_DNA"/>
</dbReference>
<feature type="non-terminal residue" evidence="1">
    <location>
        <position position="1"/>
    </location>
</feature>
<reference evidence="1" key="1">
    <citation type="journal article" date="2015" name="Nature">
        <title>Complex archaea that bridge the gap between prokaryotes and eukaryotes.</title>
        <authorList>
            <person name="Spang A."/>
            <person name="Saw J.H."/>
            <person name="Jorgensen S.L."/>
            <person name="Zaremba-Niedzwiedzka K."/>
            <person name="Martijn J."/>
            <person name="Lind A.E."/>
            <person name="van Eijk R."/>
            <person name="Schleper C."/>
            <person name="Guy L."/>
            <person name="Ettema T.J."/>
        </authorList>
    </citation>
    <scope>NUCLEOTIDE SEQUENCE</scope>
</reference>
<comment type="caution">
    <text evidence="1">The sequence shown here is derived from an EMBL/GenBank/DDBJ whole genome shotgun (WGS) entry which is preliminary data.</text>
</comment>